<dbReference type="GeneID" id="55565950"/>
<dbReference type="InterPro" id="IPR015421">
    <property type="entry name" value="PyrdxlP-dep_Trfase_major"/>
</dbReference>
<dbReference type="Proteomes" id="UP000250245">
    <property type="component" value="Unassembled WGS sequence"/>
</dbReference>
<gene>
    <name evidence="3" type="primary">cefD</name>
    <name evidence="3" type="ORF">NCTC11820_00741</name>
</gene>
<dbReference type="InterPro" id="IPR000192">
    <property type="entry name" value="Aminotrans_V_dom"/>
</dbReference>
<keyword evidence="3" id="KW-0413">Isomerase</keyword>
<dbReference type="PANTHER" id="PTHR43092:SF2">
    <property type="entry name" value="HERCYNYLCYSTEINE SULFOXIDE LYASE"/>
    <property type="match status" value="1"/>
</dbReference>
<dbReference type="PANTHER" id="PTHR43092">
    <property type="entry name" value="L-CYSTEINE DESULFHYDRASE"/>
    <property type="match status" value="1"/>
</dbReference>
<dbReference type="Gene3D" id="3.40.640.10">
    <property type="entry name" value="Type I PLP-dependent aspartate aminotransferase-like (Major domain)"/>
    <property type="match status" value="1"/>
</dbReference>
<dbReference type="Gene3D" id="3.90.1150.10">
    <property type="entry name" value="Aspartate Aminotransferase, domain 1"/>
    <property type="match status" value="1"/>
</dbReference>
<reference evidence="3 4" key="1">
    <citation type="submission" date="2018-06" db="EMBL/GenBank/DDBJ databases">
        <authorList>
            <consortium name="Pathogen Informatics"/>
            <person name="Doyle S."/>
        </authorList>
    </citation>
    <scope>NUCLEOTIDE SEQUENCE [LARGE SCALE GENOMIC DNA]</scope>
    <source>
        <strain evidence="3 4">NCTC11820</strain>
    </source>
</reference>
<dbReference type="EMBL" id="UASJ01000001">
    <property type="protein sequence ID" value="SQB64397.1"/>
    <property type="molecule type" value="Genomic_DNA"/>
</dbReference>
<accession>A0A2X2YLA1</accession>
<evidence type="ECO:0000313" key="4">
    <source>
        <dbReference type="Proteomes" id="UP000250245"/>
    </source>
</evidence>
<sequence length="400" mass="44380">MKFPTIYPYNSGPSWSLDPRCKHLNHGSFGAVPVEVQAEQNRLRTLMEQNPVSWFSAAHERVGDAREEMARLLGVDSSHLAFVFNVSAGASVVYQRFMSRGPVHTLVTDHGYGAVSMGARRLSQRTGGTFNVVSVPLNATSAEVVDILTEKMQNTPRGLLVIDQITSATARRFPANEICKKARELGFATLVDGAHSLGVLENPISLDADYWVGNLHKFACAPRGAALLYSRDADQELFPLIDSWGAELEFPRRFDHTGTMDTTAWLTAPFAWSLIDKMVGWDNVREWSSHLADEGEKILDAPLRQWMDNPFPDVGQKVGPLRLVRLPLGLGQTREQSDALRIPLIEATGIALSFTSFHGQGFLRFSTHIYNSLSDFDYLASEGIPLLYQWASQNSTESNI</sequence>
<dbReference type="EC" id="5.1.1.17" evidence="3"/>
<name>A0A2X2YLA1_9ACTO</name>
<dbReference type="GO" id="GO:0045439">
    <property type="term" value="F:isopenicillin-N epimerase activity"/>
    <property type="evidence" value="ECO:0007669"/>
    <property type="project" value="UniProtKB-EC"/>
</dbReference>
<dbReference type="RefSeq" id="WP_041798089.1">
    <property type="nucleotide sequence ID" value="NZ_CP068112.1"/>
</dbReference>
<evidence type="ECO:0000256" key="1">
    <source>
        <dbReference type="ARBA" id="ARBA00022898"/>
    </source>
</evidence>
<dbReference type="InterPro" id="IPR015424">
    <property type="entry name" value="PyrdxlP-dep_Trfase"/>
</dbReference>
<evidence type="ECO:0000313" key="3">
    <source>
        <dbReference type="EMBL" id="SQB64397.1"/>
    </source>
</evidence>
<evidence type="ECO:0000259" key="2">
    <source>
        <dbReference type="Pfam" id="PF00266"/>
    </source>
</evidence>
<feature type="domain" description="Aminotransferase class V" evidence="2">
    <location>
        <begin position="57"/>
        <end position="300"/>
    </location>
</feature>
<dbReference type="AlphaFoldDB" id="A0A2X2YLA1"/>
<dbReference type="InterPro" id="IPR015422">
    <property type="entry name" value="PyrdxlP-dep_Trfase_small"/>
</dbReference>
<proteinExistence type="predicted"/>
<dbReference type="SUPFAM" id="SSF53383">
    <property type="entry name" value="PLP-dependent transferases"/>
    <property type="match status" value="1"/>
</dbReference>
<protein>
    <submittedName>
        <fullName evidence="3">Isopenicillin N epimerase</fullName>
        <ecNumber evidence="3">5.1.1.17</ecNumber>
    </submittedName>
</protein>
<dbReference type="Pfam" id="PF00266">
    <property type="entry name" value="Aminotran_5"/>
    <property type="match status" value="1"/>
</dbReference>
<keyword evidence="1" id="KW-0663">Pyridoxal phosphate</keyword>
<organism evidence="3 4">
    <name type="scientific">Mobiluncus curtisii</name>
    <dbReference type="NCBI Taxonomy" id="2051"/>
    <lineage>
        <taxon>Bacteria</taxon>
        <taxon>Bacillati</taxon>
        <taxon>Actinomycetota</taxon>
        <taxon>Actinomycetes</taxon>
        <taxon>Actinomycetales</taxon>
        <taxon>Actinomycetaceae</taxon>
        <taxon>Mobiluncus</taxon>
    </lineage>
</organism>